<keyword evidence="1" id="KW-1133">Transmembrane helix</keyword>
<evidence type="ECO:0000313" key="3">
    <source>
        <dbReference type="Proteomes" id="UP000276603"/>
    </source>
</evidence>
<keyword evidence="1" id="KW-0472">Membrane</keyword>
<dbReference type="EMBL" id="RBCJ01000001">
    <property type="protein sequence ID" value="RKN83477.1"/>
    <property type="molecule type" value="Genomic_DNA"/>
</dbReference>
<proteinExistence type="predicted"/>
<reference evidence="2 3" key="1">
    <citation type="submission" date="2018-10" db="EMBL/GenBank/DDBJ databases">
        <title>Ulvibacterium marinum gen. nov., sp. nov., a novel marine bacterium of the family Flavobacteriaceae, isolated from a culture of the green alga Ulva prolifera.</title>
        <authorList>
            <person name="Zhang Z."/>
        </authorList>
    </citation>
    <scope>NUCLEOTIDE SEQUENCE [LARGE SCALE GENOMIC DNA]</scope>
    <source>
        <strain evidence="2 3">CCMM003</strain>
    </source>
</reference>
<evidence type="ECO:0000256" key="1">
    <source>
        <dbReference type="SAM" id="Phobius"/>
    </source>
</evidence>
<evidence type="ECO:0000313" key="2">
    <source>
        <dbReference type="EMBL" id="RKN83477.1"/>
    </source>
</evidence>
<dbReference type="AlphaFoldDB" id="A0A3B0CGY7"/>
<comment type="caution">
    <text evidence="2">The sequence shown here is derived from an EMBL/GenBank/DDBJ whole genome shotgun (WGS) entry which is preliminary data.</text>
</comment>
<gene>
    <name evidence="2" type="ORF">D7Z94_06575</name>
</gene>
<name>A0A3B0CGY7_9FLAO</name>
<protein>
    <submittedName>
        <fullName evidence="2">Uncharacterized protein</fullName>
    </submittedName>
</protein>
<sequence>MNFYWKILIGLVVLYYGYVFWVLKIKKEPKVKKDASNESYLQNNDIFVNNTSFEQTDLEDILDQVVEDTENNSKLLDAFKKGSSDEDDINSLTRKKHEKLKVIRSKDSVDDKPTDSES</sequence>
<feature type="transmembrane region" description="Helical" evidence="1">
    <location>
        <begin position="6"/>
        <end position="23"/>
    </location>
</feature>
<accession>A0A3B0CGY7</accession>
<keyword evidence="3" id="KW-1185">Reference proteome</keyword>
<organism evidence="2 3">
    <name type="scientific">Ulvibacterium marinum</name>
    <dbReference type="NCBI Taxonomy" id="2419782"/>
    <lineage>
        <taxon>Bacteria</taxon>
        <taxon>Pseudomonadati</taxon>
        <taxon>Bacteroidota</taxon>
        <taxon>Flavobacteriia</taxon>
        <taxon>Flavobacteriales</taxon>
        <taxon>Flavobacteriaceae</taxon>
        <taxon>Ulvibacterium</taxon>
    </lineage>
</organism>
<keyword evidence="1" id="KW-0812">Transmembrane</keyword>
<dbReference type="Proteomes" id="UP000276603">
    <property type="component" value="Unassembled WGS sequence"/>
</dbReference>